<accession>A0A6V2CKN1</accession>
<feature type="region of interest" description="Disordered" evidence="1">
    <location>
        <begin position="62"/>
        <end position="87"/>
    </location>
</feature>
<protein>
    <submittedName>
        <fullName evidence="3">Uncharacterized protein</fullName>
    </submittedName>
</protein>
<reference evidence="3" key="1">
    <citation type="submission" date="2021-01" db="EMBL/GenBank/DDBJ databases">
        <authorList>
            <person name="Corre E."/>
            <person name="Pelletier E."/>
            <person name="Niang G."/>
            <person name="Scheremetjew M."/>
            <person name="Finn R."/>
            <person name="Kale V."/>
            <person name="Holt S."/>
            <person name="Cochrane G."/>
            <person name="Meng A."/>
            <person name="Brown T."/>
            <person name="Cohen L."/>
        </authorList>
    </citation>
    <scope>NUCLEOTIDE SEQUENCE</scope>
    <source>
        <strain evidence="3">GSO104</strain>
    </source>
</reference>
<evidence type="ECO:0000313" key="2">
    <source>
        <dbReference type="EMBL" id="CAE4594446.1"/>
    </source>
</evidence>
<dbReference type="EMBL" id="HBNS01010178">
    <property type="protein sequence ID" value="CAE4594446.1"/>
    <property type="molecule type" value="Transcribed_RNA"/>
</dbReference>
<organism evidence="3">
    <name type="scientific">Ditylum brightwellii</name>
    <dbReference type="NCBI Taxonomy" id="49249"/>
    <lineage>
        <taxon>Eukaryota</taxon>
        <taxon>Sar</taxon>
        <taxon>Stramenopiles</taxon>
        <taxon>Ochrophyta</taxon>
        <taxon>Bacillariophyta</taxon>
        <taxon>Mediophyceae</taxon>
        <taxon>Lithodesmiophycidae</taxon>
        <taxon>Lithodesmiales</taxon>
        <taxon>Lithodesmiaceae</taxon>
        <taxon>Ditylum</taxon>
    </lineage>
</organism>
<dbReference type="AlphaFoldDB" id="A0A6V2CKN1"/>
<dbReference type="EMBL" id="HBNS01010179">
    <property type="protein sequence ID" value="CAE4594449.1"/>
    <property type="molecule type" value="Transcribed_RNA"/>
</dbReference>
<evidence type="ECO:0000256" key="1">
    <source>
        <dbReference type="SAM" id="MobiDB-lite"/>
    </source>
</evidence>
<sequence length="103" mass="11659">MELWIAPGDSELEVAYNRPTLQMTKMDRSLADDMTIIRKIKNVMIGFEGEVYEGGEMGFRAERTEDGFPANPEVQSGGEKQTPAQEDLEAMLKQFEEQQQNEG</sequence>
<name>A0A6V2CKN1_9STRA</name>
<proteinExistence type="predicted"/>
<evidence type="ECO:0000313" key="3">
    <source>
        <dbReference type="EMBL" id="CAE4594449.1"/>
    </source>
</evidence>
<gene>
    <name evidence="2" type="ORF">DBRI00130_LOCUS8217</name>
    <name evidence="3" type="ORF">DBRI00130_LOCUS8218</name>
</gene>